<dbReference type="RefSeq" id="WP_282592185.1">
    <property type="nucleotide sequence ID" value="NZ_JAPAAF010000018.1"/>
</dbReference>
<gene>
    <name evidence="2" type="ORF">N2K84_12640</name>
</gene>
<dbReference type="Proteomes" id="UP001163821">
    <property type="component" value="Unassembled WGS sequence"/>
</dbReference>
<dbReference type="AlphaFoldDB" id="A0AA41Y529"/>
<dbReference type="InterPro" id="IPR027417">
    <property type="entry name" value="P-loop_NTPase"/>
</dbReference>
<sequence length="392" mass="45689">MENLVQIHQTLVENPRESIRRELLDEIDWSQRLICIKGFRGVGKTTFLLDLVKEKYADDRSCLYVNLNNFYFTKRKIVNFADEFYKKGGKVLILDQIHKYPDWADELRICYDSFPELQVIFSASPVLRVIEGHENLQGIAQVYHLEGLSFREYLNFKGSFQFRKYQLDELIANHVAIAAEITEKVKPLAYFNEYLQTGYYPYFLNSKSFYSETLLKHVNLALEIDVTYLNQIELKYLPKLRKLLQIICSQVPFSPNVSKISTDVETSRATIMNYLRYLKNARLINLLFSNGGEDQQKKPDLVYAHNTNILYAVDPENINNRNLRTTFFYNQVGYKYEVKSSALADFKVAGNYHFSIGGKYTEPFNESSFAAADMIEEGKGHIIPLWLFGFLY</sequence>
<reference evidence="2" key="1">
    <citation type="submission" date="2022-10" db="EMBL/GenBank/DDBJ databases">
        <title>Gaoshiqiia sediminis gen. nov., sp. nov., isolated from coastal sediment.</title>
        <authorList>
            <person name="Yu W.X."/>
            <person name="Mu D.S."/>
            <person name="Du J.Z."/>
            <person name="Liang Y.Q."/>
        </authorList>
    </citation>
    <scope>NUCLEOTIDE SEQUENCE</scope>
    <source>
        <strain evidence="2">A06</strain>
    </source>
</reference>
<keyword evidence="3" id="KW-1185">Reference proteome</keyword>
<name>A0AA41Y529_9BACT</name>
<dbReference type="Pfam" id="PF13173">
    <property type="entry name" value="AAA_14"/>
    <property type="match status" value="1"/>
</dbReference>
<accession>A0AA41Y529</accession>
<dbReference type="EMBL" id="JAPAAF010000018">
    <property type="protein sequence ID" value="MCW0483584.1"/>
    <property type="molecule type" value="Genomic_DNA"/>
</dbReference>
<protein>
    <submittedName>
        <fullName evidence="2">AAA family ATPase</fullName>
    </submittedName>
</protein>
<evidence type="ECO:0000259" key="1">
    <source>
        <dbReference type="Pfam" id="PF13173"/>
    </source>
</evidence>
<dbReference type="PANTHER" id="PTHR42990:SF1">
    <property type="entry name" value="AAA+ ATPASE DOMAIN-CONTAINING PROTEIN"/>
    <property type="match status" value="1"/>
</dbReference>
<evidence type="ECO:0000313" key="3">
    <source>
        <dbReference type="Proteomes" id="UP001163821"/>
    </source>
</evidence>
<organism evidence="2 3">
    <name type="scientific">Gaoshiqia sediminis</name>
    <dbReference type="NCBI Taxonomy" id="2986998"/>
    <lineage>
        <taxon>Bacteria</taxon>
        <taxon>Pseudomonadati</taxon>
        <taxon>Bacteroidota</taxon>
        <taxon>Bacteroidia</taxon>
        <taxon>Marinilabiliales</taxon>
        <taxon>Prolixibacteraceae</taxon>
        <taxon>Gaoshiqia</taxon>
    </lineage>
</organism>
<dbReference type="Gene3D" id="3.40.50.300">
    <property type="entry name" value="P-loop containing nucleotide triphosphate hydrolases"/>
    <property type="match status" value="1"/>
</dbReference>
<feature type="domain" description="AAA" evidence="1">
    <location>
        <begin position="31"/>
        <end position="154"/>
    </location>
</feature>
<dbReference type="InterPro" id="IPR041682">
    <property type="entry name" value="AAA_14"/>
</dbReference>
<proteinExistence type="predicted"/>
<comment type="caution">
    <text evidence="2">The sequence shown here is derived from an EMBL/GenBank/DDBJ whole genome shotgun (WGS) entry which is preliminary data.</text>
</comment>
<dbReference type="PANTHER" id="PTHR42990">
    <property type="entry name" value="ATPASE"/>
    <property type="match status" value="1"/>
</dbReference>
<dbReference type="SUPFAM" id="SSF52540">
    <property type="entry name" value="P-loop containing nucleoside triphosphate hydrolases"/>
    <property type="match status" value="1"/>
</dbReference>
<evidence type="ECO:0000313" key="2">
    <source>
        <dbReference type="EMBL" id="MCW0483584.1"/>
    </source>
</evidence>